<dbReference type="OrthoDB" id="5875579at2759"/>
<name>A0A0N4U2D2_DRAME</name>
<gene>
    <name evidence="2" type="ORF">DME_LOCUS5189</name>
</gene>
<evidence type="ECO:0000313" key="2">
    <source>
        <dbReference type="EMBL" id="VDN55216.1"/>
    </source>
</evidence>
<dbReference type="Proteomes" id="UP000038040">
    <property type="component" value="Unplaced"/>
</dbReference>
<dbReference type="Proteomes" id="UP000274756">
    <property type="component" value="Unassembled WGS sequence"/>
</dbReference>
<proteinExistence type="predicted"/>
<evidence type="ECO:0000256" key="1">
    <source>
        <dbReference type="SAM" id="MobiDB-lite"/>
    </source>
</evidence>
<protein>
    <submittedName>
        <fullName evidence="2 5">Uncharacterized protein</fullName>
    </submittedName>
</protein>
<accession>A0A0N4U2D2</accession>
<feature type="region of interest" description="Disordered" evidence="1">
    <location>
        <begin position="73"/>
        <end position="114"/>
    </location>
</feature>
<feature type="compositionally biased region" description="Low complexity" evidence="1">
    <location>
        <begin position="73"/>
        <end position="82"/>
    </location>
</feature>
<evidence type="ECO:0000313" key="3">
    <source>
        <dbReference type="Proteomes" id="UP000038040"/>
    </source>
</evidence>
<keyword evidence="4" id="KW-1185">Reference proteome</keyword>
<reference evidence="2 4" key="2">
    <citation type="submission" date="2018-11" db="EMBL/GenBank/DDBJ databases">
        <authorList>
            <consortium name="Pathogen Informatics"/>
        </authorList>
    </citation>
    <scope>NUCLEOTIDE SEQUENCE [LARGE SCALE GENOMIC DNA]</scope>
</reference>
<dbReference type="EMBL" id="UYYG01001151">
    <property type="protein sequence ID" value="VDN55216.1"/>
    <property type="molecule type" value="Genomic_DNA"/>
</dbReference>
<organism evidence="3 5">
    <name type="scientific">Dracunculus medinensis</name>
    <name type="common">Guinea worm</name>
    <dbReference type="NCBI Taxonomy" id="318479"/>
    <lineage>
        <taxon>Eukaryota</taxon>
        <taxon>Metazoa</taxon>
        <taxon>Ecdysozoa</taxon>
        <taxon>Nematoda</taxon>
        <taxon>Chromadorea</taxon>
        <taxon>Rhabditida</taxon>
        <taxon>Spirurina</taxon>
        <taxon>Dracunculoidea</taxon>
        <taxon>Dracunculidae</taxon>
        <taxon>Dracunculus</taxon>
    </lineage>
</organism>
<dbReference type="WBParaSite" id="DME_0000082901-mRNA-1">
    <property type="protein sequence ID" value="DME_0000082901-mRNA-1"/>
    <property type="gene ID" value="DME_0000082901"/>
</dbReference>
<sequence length="114" mass="12142">MGIIEGIVPNWSENNFSDKDSSSSVLSIAIECDEELSEQGDLSPLAEIAESTSDEEACSSVTNSITAVGFHASTSTSCTTSTDRMSNGERIPRLSVGPYQQRPRPILNENSLSG</sequence>
<evidence type="ECO:0000313" key="5">
    <source>
        <dbReference type="WBParaSite" id="DME_0000082901-mRNA-1"/>
    </source>
</evidence>
<evidence type="ECO:0000313" key="4">
    <source>
        <dbReference type="Proteomes" id="UP000274756"/>
    </source>
</evidence>
<reference evidence="5" key="1">
    <citation type="submission" date="2017-02" db="UniProtKB">
        <authorList>
            <consortium name="WormBaseParasite"/>
        </authorList>
    </citation>
    <scope>IDENTIFICATION</scope>
</reference>
<dbReference type="AlphaFoldDB" id="A0A0N4U2D2"/>